<dbReference type="PANTHER" id="PTHR33621:SF2">
    <property type="entry name" value="RIBOSOMAL L1 DOMAIN-CONTAINING PROTEIN"/>
    <property type="match status" value="1"/>
</dbReference>
<feature type="compositionally biased region" description="Polar residues" evidence="1">
    <location>
        <begin position="48"/>
        <end position="67"/>
    </location>
</feature>
<comment type="caution">
    <text evidence="2">The sequence shown here is derived from an EMBL/GenBank/DDBJ whole genome shotgun (WGS) entry which is preliminary data.</text>
</comment>
<evidence type="ECO:0000313" key="2">
    <source>
        <dbReference type="EMBL" id="KAJ7982696.1"/>
    </source>
</evidence>
<feature type="region of interest" description="Disordered" evidence="1">
    <location>
        <begin position="289"/>
        <end position="318"/>
    </location>
</feature>
<proteinExistence type="predicted"/>
<accession>A0AAD7QLU0</accession>
<feature type="compositionally biased region" description="Basic and acidic residues" evidence="1">
    <location>
        <begin position="131"/>
        <end position="143"/>
    </location>
</feature>
<feature type="region of interest" description="Disordered" evidence="1">
    <location>
        <begin position="47"/>
        <end position="184"/>
    </location>
</feature>
<evidence type="ECO:0000313" key="3">
    <source>
        <dbReference type="Proteomes" id="UP001163823"/>
    </source>
</evidence>
<keyword evidence="3" id="KW-1185">Reference proteome</keyword>
<dbReference type="Proteomes" id="UP001163823">
    <property type="component" value="Chromosome 1"/>
</dbReference>
<gene>
    <name evidence="2" type="ORF">O6P43_001790</name>
</gene>
<sequence>MDFHSLSRKELQALCKKNKIPANITNVAMAEALKALQHVEGLDELLNPNESNSQQVPATPDTHTACRTSIRRKPIKEDSECSMQSLPRRGAREAAAEGTDQENKDLNVPETPAMPSNRRRGPAASTRRKKETQMGEDEKKEGQQKSSAVLETPAAPASRRRAAGLTASRKIETPIEGSSVQRAYSTRRSVRLLEKNMSKMDLLDDTEKTEPLTIDEISEETSCGTEISYASVEVKKGAGIQADSDLNLEKNDDLEVTSLVKSPNASEEFSEGSDESGLHLNKTLENAVDVNNATEGKGTESLPEDLKSESRNYSSDDVEIEFSLPSANINSVKKCESSEPETHGCLNVSETNYCLNHEVKFSEESEFAEFHLDFEDQMETDITENLEAKAEPEIEFEEYMAIVPELDTIGSEVSFEKNANSVENSIAGDQVSMESAEEECLMDGSDTLEAKADSAIDIKENNITESDCSGACSEVLFEKSATSLSIAGDHVSGESAEEESINVKAMVENDVDKAEDVSLENLVANKVSIKPEENLDFHDFTASSPSVVKLQHEDENNVGNPELPVTEFSLKKFPADQLAGQFPRPTQMTPKVTCGEKQVFQICEEIGNEDNDDDGEVEAEKIKANAYNPEDLSLRQLRKEYKKLALANKGNAKDVKVANQKVEIRRIPLQENRVAAGEESRNGS</sequence>
<evidence type="ECO:0000256" key="1">
    <source>
        <dbReference type="SAM" id="MobiDB-lite"/>
    </source>
</evidence>
<name>A0AAD7QLU0_QUISA</name>
<dbReference type="AlphaFoldDB" id="A0AAD7QLU0"/>
<reference evidence="2 3" key="1">
    <citation type="journal article" date="2023" name="Science">
        <title>Elucidation of the pathway for biosynthesis of saponin adjuvants from the soapbark tree.</title>
        <authorList>
            <person name="Reed J."/>
            <person name="Orme A."/>
            <person name="El-Demerdash A."/>
            <person name="Owen C."/>
            <person name="Martin L.B.B."/>
            <person name="Misra R.C."/>
            <person name="Kikuchi S."/>
            <person name="Rejzek M."/>
            <person name="Martin A.C."/>
            <person name="Harkess A."/>
            <person name="Leebens-Mack J."/>
            <person name="Louveau T."/>
            <person name="Stephenson M.J."/>
            <person name="Osbourn A."/>
        </authorList>
    </citation>
    <scope>NUCLEOTIDE SEQUENCE [LARGE SCALE GENOMIC DNA]</scope>
    <source>
        <strain evidence="2">S10</strain>
    </source>
</reference>
<organism evidence="2 3">
    <name type="scientific">Quillaja saponaria</name>
    <name type="common">Soap bark tree</name>
    <dbReference type="NCBI Taxonomy" id="32244"/>
    <lineage>
        <taxon>Eukaryota</taxon>
        <taxon>Viridiplantae</taxon>
        <taxon>Streptophyta</taxon>
        <taxon>Embryophyta</taxon>
        <taxon>Tracheophyta</taxon>
        <taxon>Spermatophyta</taxon>
        <taxon>Magnoliopsida</taxon>
        <taxon>eudicotyledons</taxon>
        <taxon>Gunneridae</taxon>
        <taxon>Pentapetalae</taxon>
        <taxon>rosids</taxon>
        <taxon>fabids</taxon>
        <taxon>Fabales</taxon>
        <taxon>Quillajaceae</taxon>
        <taxon>Quillaja</taxon>
    </lineage>
</organism>
<dbReference type="EMBL" id="JARAOO010000001">
    <property type="protein sequence ID" value="KAJ7982696.1"/>
    <property type="molecule type" value="Genomic_DNA"/>
</dbReference>
<feature type="compositionally biased region" description="Basic and acidic residues" evidence="1">
    <location>
        <begin position="90"/>
        <end position="107"/>
    </location>
</feature>
<feature type="compositionally biased region" description="Basic residues" evidence="1">
    <location>
        <begin position="117"/>
        <end position="130"/>
    </location>
</feature>
<dbReference type="PANTHER" id="PTHR33621">
    <property type="entry name" value="ASPARTIC/GLUTAMIC ACID-RICH PROTEIN"/>
    <property type="match status" value="1"/>
</dbReference>
<protein>
    <submittedName>
        <fullName evidence="2">Zinc finger, CCHC-type</fullName>
    </submittedName>
</protein>